<dbReference type="PANTHER" id="PTHR13615">
    <property type="entry name" value="GLYCOSYLTRANSFERASE-LIKE 1"/>
    <property type="match status" value="1"/>
</dbReference>
<evidence type="ECO:0000256" key="5">
    <source>
        <dbReference type="ARBA" id="ARBA00044539"/>
    </source>
</evidence>
<dbReference type="Gene3D" id="3.40.50.2000">
    <property type="entry name" value="Glycogen Phosphorylase B"/>
    <property type="match status" value="1"/>
</dbReference>
<comment type="caution">
    <text evidence="9">The sequence shown here is derived from an EMBL/GenBank/DDBJ whole genome shotgun (WGS) entry which is preliminary data.</text>
</comment>
<evidence type="ECO:0000256" key="1">
    <source>
        <dbReference type="ARBA" id="ARBA00009481"/>
    </source>
</evidence>
<comment type="similarity">
    <text evidence="1">Belongs to the glycosyltransferase group 1 family. Glycosyltransferase 4 subfamily.</text>
</comment>
<name>A0A7W4Z4A6_9GAMM</name>
<dbReference type="AlphaFoldDB" id="A0A7W4Z4A6"/>
<keyword evidence="10" id="KW-1185">Reference proteome</keyword>
<evidence type="ECO:0000256" key="2">
    <source>
        <dbReference type="ARBA" id="ARBA00022676"/>
    </source>
</evidence>
<organism evidence="9 10">
    <name type="scientific">Litorivivens lipolytica</name>
    <dbReference type="NCBI Taxonomy" id="1524264"/>
    <lineage>
        <taxon>Bacteria</taxon>
        <taxon>Pseudomonadati</taxon>
        <taxon>Pseudomonadota</taxon>
        <taxon>Gammaproteobacteria</taxon>
        <taxon>Litorivivens</taxon>
    </lineage>
</organism>
<protein>
    <recommendedName>
        <fullName evidence="5">tRNA-queuosine alpha-mannosyltransferase</fullName>
        <ecNumber evidence="4">2.4.1.110</ecNumber>
    </recommendedName>
</protein>
<dbReference type="EC" id="2.4.1.110" evidence="4"/>
<dbReference type="Proteomes" id="UP000537130">
    <property type="component" value="Unassembled WGS sequence"/>
</dbReference>
<evidence type="ECO:0000313" key="9">
    <source>
        <dbReference type="EMBL" id="MBB3045842.1"/>
    </source>
</evidence>
<dbReference type="Pfam" id="PF12038">
    <property type="entry name" value="QTMAN_N"/>
    <property type="match status" value="1"/>
</dbReference>
<evidence type="ECO:0000259" key="7">
    <source>
        <dbReference type="Pfam" id="PF00534"/>
    </source>
</evidence>
<dbReference type="EMBL" id="JACHWY010000001">
    <property type="protein sequence ID" value="MBB3045842.1"/>
    <property type="molecule type" value="Genomic_DNA"/>
</dbReference>
<dbReference type="InterPro" id="IPR051862">
    <property type="entry name" value="GT-like_domain_containing_1"/>
</dbReference>
<dbReference type="InterPro" id="IPR001296">
    <property type="entry name" value="Glyco_trans_1"/>
</dbReference>
<reference evidence="9 10" key="1">
    <citation type="submission" date="2020-08" db="EMBL/GenBank/DDBJ databases">
        <title>Genomic Encyclopedia of Type Strains, Phase III (KMG-III): the genomes of soil and plant-associated and newly described type strains.</title>
        <authorList>
            <person name="Whitman W."/>
        </authorList>
    </citation>
    <scope>NUCLEOTIDE SEQUENCE [LARGE SCALE GENOMIC DNA]</scope>
    <source>
        <strain evidence="9 10">CECT 8654</strain>
    </source>
</reference>
<dbReference type="RefSeq" id="WP_183408566.1">
    <property type="nucleotide sequence ID" value="NZ_JACHWY010000001.1"/>
</dbReference>
<evidence type="ECO:0000256" key="3">
    <source>
        <dbReference type="ARBA" id="ARBA00022679"/>
    </source>
</evidence>
<comment type="catalytic activity">
    <reaction evidence="6">
        <text>queuosine(34) in tRNA(Asp) + GDP-alpha-D-mannose = O-4''-alpha-D-mannosylqueuosine(34) in tRNA(Asp) + GDP + H(+)</text>
        <dbReference type="Rhea" id="RHEA:12885"/>
        <dbReference type="Rhea" id="RHEA-COMP:18572"/>
        <dbReference type="Rhea" id="RHEA-COMP:18581"/>
        <dbReference type="ChEBI" id="CHEBI:15378"/>
        <dbReference type="ChEBI" id="CHEBI:57527"/>
        <dbReference type="ChEBI" id="CHEBI:58189"/>
        <dbReference type="ChEBI" id="CHEBI:194431"/>
        <dbReference type="ChEBI" id="CHEBI:194442"/>
        <dbReference type="EC" id="2.4.1.110"/>
    </reaction>
    <physiologicalReaction direction="left-to-right" evidence="6">
        <dbReference type="Rhea" id="RHEA:12886"/>
    </physiologicalReaction>
</comment>
<sequence length="370" mass="41876">MRILVLSAYHAASHDYWLQGMMTALPEYQWDALTLPPRYFNWRIRGNPLSWLSSDQTQLHARFDLIIATSTVDIATLRGLVPAWRNVPWVAYFHENQFAYPPSPEGAAQQRVEPQMVNLYAALAADALWFNSQFNLDTLLAGCEALCRKLPDQVPAAGWFKNVRARAQVLPVPLVRMDSPARVRGLGEPLRVVWNHRWEYDKGVDRLLALVSVLNKRKVSLQLTVLGQRFRKIPPAMEALLALPQGSVTVTCPEFIADREEYLALLQKQDVVLSTSLHDFQGLSIMEAVQAGCVPLLPDRLCYPEFFNEAYRYPGFKDDSAAESEALADQLSRWAEWGLPPAPDIFRLSWEALEKPYRQAIGQALGNNFG</sequence>
<gene>
    <name evidence="9" type="ORF">FHR99_000078</name>
</gene>
<dbReference type="GO" id="GO:0016438">
    <property type="term" value="F:tRNA-queuosine(34) beta-mannosyltransferase activity"/>
    <property type="evidence" value="ECO:0007669"/>
    <property type="project" value="UniProtKB-EC"/>
</dbReference>
<feature type="domain" description="Glycosyl transferase family 1" evidence="7">
    <location>
        <begin position="194"/>
        <end position="334"/>
    </location>
</feature>
<evidence type="ECO:0000256" key="4">
    <source>
        <dbReference type="ARBA" id="ARBA00044517"/>
    </source>
</evidence>
<accession>A0A7W4Z4A6</accession>
<dbReference type="SUPFAM" id="SSF53756">
    <property type="entry name" value="UDP-Glycosyltransferase/glycogen phosphorylase"/>
    <property type="match status" value="1"/>
</dbReference>
<dbReference type="PANTHER" id="PTHR13615:SF3">
    <property type="entry name" value="GLYCOSYLTRANSFERASE-LIKE DOMAIN-CONTAINING PROTEIN 1"/>
    <property type="match status" value="1"/>
</dbReference>
<dbReference type="Pfam" id="PF00534">
    <property type="entry name" value="Glycos_transf_1"/>
    <property type="match status" value="1"/>
</dbReference>
<feature type="domain" description="tRNA-queuosine alpha-mannosyltransferase N-terminal" evidence="8">
    <location>
        <begin position="2"/>
        <end position="174"/>
    </location>
</feature>
<dbReference type="InterPro" id="IPR022701">
    <property type="entry name" value="QTMAN_N"/>
</dbReference>
<keyword evidence="3 9" id="KW-0808">Transferase</keyword>
<proteinExistence type="inferred from homology"/>
<evidence type="ECO:0000259" key="8">
    <source>
        <dbReference type="Pfam" id="PF12038"/>
    </source>
</evidence>
<evidence type="ECO:0000256" key="6">
    <source>
        <dbReference type="ARBA" id="ARBA00048439"/>
    </source>
</evidence>
<evidence type="ECO:0000313" key="10">
    <source>
        <dbReference type="Proteomes" id="UP000537130"/>
    </source>
</evidence>
<keyword evidence="2" id="KW-0328">Glycosyltransferase</keyword>